<dbReference type="Proteomes" id="UP000471381">
    <property type="component" value="Unassembled WGS sequence"/>
</dbReference>
<keyword evidence="2" id="KW-0378">Hydrolase</keyword>
<gene>
    <name evidence="2" type="ORF">GTQ48_05590</name>
</gene>
<dbReference type="PANTHER" id="PTHR13136:SF11">
    <property type="entry name" value="TESTIS-EXPRESSED PROTEIN 30"/>
    <property type="match status" value="1"/>
</dbReference>
<dbReference type="RefSeq" id="WP_163105558.1">
    <property type="nucleotide sequence ID" value="NZ_JAAAWO010000003.1"/>
</dbReference>
<evidence type="ECO:0000259" key="1">
    <source>
        <dbReference type="Pfam" id="PF20408"/>
    </source>
</evidence>
<dbReference type="AlphaFoldDB" id="A0A6N9TCJ6"/>
<dbReference type="InterPro" id="IPR029058">
    <property type="entry name" value="AB_hydrolase_fold"/>
</dbReference>
<comment type="caution">
    <text evidence="2">The sequence shown here is derived from an EMBL/GenBank/DDBJ whole genome shotgun (WGS) entry which is preliminary data.</text>
</comment>
<evidence type="ECO:0000313" key="2">
    <source>
        <dbReference type="EMBL" id="NDW15003.1"/>
    </source>
</evidence>
<dbReference type="GO" id="GO:0016787">
    <property type="term" value="F:hydrolase activity"/>
    <property type="evidence" value="ECO:0007669"/>
    <property type="project" value="UniProtKB-KW"/>
</dbReference>
<dbReference type="PANTHER" id="PTHR13136">
    <property type="entry name" value="TESTIS DEVELOPMENT PROTEIN PRTD"/>
    <property type="match status" value="1"/>
</dbReference>
<reference evidence="2 3" key="1">
    <citation type="submission" date="2020-01" db="EMBL/GenBank/DDBJ databases">
        <title>Genomes of bacteria type strains.</title>
        <authorList>
            <person name="Chen J."/>
            <person name="Zhu S."/>
            <person name="Yang J."/>
        </authorList>
    </citation>
    <scope>NUCLEOTIDE SEQUENCE [LARGE SCALE GENOMIC DNA]</scope>
    <source>
        <strain evidence="2 3">LMG 24078</strain>
    </source>
</reference>
<dbReference type="EMBL" id="JAAAWO010000003">
    <property type="protein sequence ID" value="NDW15003.1"/>
    <property type="molecule type" value="Genomic_DNA"/>
</dbReference>
<sequence length="241" mass="26561">MFDIEIKRSGSPVAQLILGHGAGAGKEHEFMQTMSALLVERNIDVVLFNFPYMQTIKETGKRRPPDKADILLQHFHDVVMHIEASSVKTSCVETSCVETSTLKQIDGEYKHASLPIFIGGKSMGGRMASMIIEDMPSVKGAIAFGYPFHPPGKPEKTRTDHLQTVNKPLLIVQGERDTFGTKSEVAEYALCPSIEISFLADGDHSFKPRKASGFTQEAHIKAAVDKAYDFIIKTVKGHVDD</sequence>
<dbReference type="Gene3D" id="3.40.50.1820">
    <property type="entry name" value="alpha/beta hydrolase"/>
    <property type="match status" value="1"/>
</dbReference>
<dbReference type="InterPro" id="IPR046879">
    <property type="entry name" value="KANL3/Tex30_Abhydrolase"/>
</dbReference>
<proteinExistence type="predicted"/>
<evidence type="ECO:0000313" key="3">
    <source>
        <dbReference type="Proteomes" id="UP000471381"/>
    </source>
</evidence>
<accession>A0A6N9TCJ6</accession>
<dbReference type="InterPro" id="IPR026555">
    <property type="entry name" value="NSL3/Tex30"/>
</dbReference>
<feature type="domain" description="KANL3/Tex30 alpha/beta hydrolase-like" evidence="1">
    <location>
        <begin position="14"/>
        <end position="231"/>
    </location>
</feature>
<dbReference type="Pfam" id="PF20408">
    <property type="entry name" value="Abhydrolase_11"/>
    <property type="match status" value="1"/>
</dbReference>
<dbReference type="SUPFAM" id="SSF53474">
    <property type="entry name" value="alpha/beta-Hydrolases"/>
    <property type="match status" value="1"/>
</dbReference>
<keyword evidence="3" id="KW-1185">Reference proteome</keyword>
<name>A0A6N9TCJ6_9ALTE</name>
<organism evidence="2 3">
    <name type="scientific">Alteromonas genovensis</name>
    <dbReference type="NCBI Taxonomy" id="471225"/>
    <lineage>
        <taxon>Bacteria</taxon>
        <taxon>Pseudomonadati</taxon>
        <taxon>Pseudomonadota</taxon>
        <taxon>Gammaproteobacteria</taxon>
        <taxon>Alteromonadales</taxon>
        <taxon>Alteromonadaceae</taxon>
        <taxon>Alteromonas/Salinimonas group</taxon>
        <taxon>Alteromonas</taxon>
    </lineage>
</organism>
<protein>
    <submittedName>
        <fullName evidence="2">Alpha/beta hydrolase</fullName>
    </submittedName>
</protein>